<dbReference type="Gene3D" id="3.40.50.720">
    <property type="entry name" value="NAD(P)-binding Rossmann-like Domain"/>
    <property type="match status" value="1"/>
</dbReference>
<dbReference type="SUPFAM" id="SSF51735">
    <property type="entry name" value="NAD(P)-binding Rossmann-fold domains"/>
    <property type="match status" value="1"/>
</dbReference>
<dbReference type="RefSeq" id="XP_033659887.1">
    <property type="nucleotide sequence ID" value="XM_033810846.1"/>
</dbReference>
<proteinExistence type="inferred from homology"/>
<dbReference type="AlphaFoldDB" id="A0A6A6BY54"/>
<reference evidence="3" key="1">
    <citation type="journal article" date="2020" name="Stud. Mycol.">
        <title>101 Dothideomycetes genomes: a test case for predicting lifestyles and emergence of pathogens.</title>
        <authorList>
            <person name="Haridas S."/>
            <person name="Albert R."/>
            <person name="Binder M."/>
            <person name="Bloem J."/>
            <person name="Labutti K."/>
            <person name="Salamov A."/>
            <person name="Andreopoulos B."/>
            <person name="Baker S."/>
            <person name="Barry K."/>
            <person name="Bills G."/>
            <person name="Bluhm B."/>
            <person name="Cannon C."/>
            <person name="Castanera R."/>
            <person name="Culley D."/>
            <person name="Daum C."/>
            <person name="Ezra D."/>
            <person name="Gonzalez J."/>
            <person name="Henrissat B."/>
            <person name="Kuo A."/>
            <person name="Liang C."/>
            <person name="Lipzen A."/>
            <person name="Lutzoni F."/>
            <person name="Magnuson J."/>
            <person name="Mondo S."/>
            <person name="Nolan M."/>
            <person name="Ohm R."/>
            <person name="Pangilinan J."/>
            <person name="Park H.-J."/>
            <person name="Ramirez L."/>
            <person name="Alfaro M."/>
            <person name="Sun H."/>
            <person name="Tritt A."/>
            <person name="Yoshinaga Y."/>
            <person name="Zwiers L.-H."/>
            <person name="Turgeon B."/>
            <person name="Goodwin S."/>
            <person name="Spatafora J."/>
            <person name="Crous P."/>
            <person name="Grigoriev I."/>
        </authorList>
    </citation>
    <scope>NUCLEOTIDE SEQUENCE</scope>
    <source>
        <strain evidence="3">ATCC 36951</strain>
    </source>
</reference>
<dbReference type="PANTHER" id="PTHR42901">
    <property type="entry name" value="ALCOHOL DEHYDROGENASE"/>
    <property type="match status" value="1"/>
</dbReference>
<evidence type="ECO:0000256" key="1">
    <source>
        <dbReference type="ARBA" id="ARBA00006484"/>
    </source>
</evidence>
<keyword evidence="2" id="KW-0560">Oxidoreductase</keyword>
<dbReference type="OrthoDB" id="1933717at2759"/>
<dbReference type="InterPro" id="IPR036291">
    <property type="entry name" value="NAD(P)-bd_dom_sf"/>
</dbReference>
<evidence type="ECO:0000313" key="4">
    <source>
        <dbReference type="Proteomes" id="UP000799537"/>
    </source>
</evidence>
<accession>A0A6A6BY54</accession>
<evidence type="ECO:0000256" key="2">
    <source>
        <dbReference type="ARBA" id="ARBA00023002"/>
    </source>
</evidence>
<name>A0A6A6BY54_ZASCE</name>
<dbReference type="GeneID" id="54564118"/>
<keyword evidence="4" id="KW-1185">Reference proteome</keyword>
<sequence length="295" mass="31878">MAAAKASTFSLTKTWHKDTYAAIDPRVRPELKLSGKTVVISGGGSGIGKGMTRAFAEAGASKIAILGRRDAVLQQTKSEIEDAVRGATTIQTNAVDIQDLPAVKRVADGIGPWDVLLANAGYLSEPMPLVDADPEEWWKSFEVNVKGVFNLAHSFLPSRREGSTLIVVSAGSIQIDAMAKNYSVYNSSKFAEVKLLEILGKEEEDLHVVTMHPGVGNTEMATKSSRGKTGGPPISFGTVDLPSHFAVWLCSPEARFLRGRFVWCNWDVEELLAKKTQIEGSLLLTANCIGWPYSA</sequence>
<evidence type="ECO:0000313" key="3">
    <source>
        <dbReference type="EMBL" id="KAF2158998.1"/>
    </source>
</evidence>
<organism evidence="3 4">
    <name type="scientific">Zasmidium cellare ATCC 36951</name>
    <dbReference type="NCBI Taxonomy" id="1080233"/>
    <lineage>
        <taxon>Eukaryota</taxon>
        <taxon>Fungi</taxon>
        <taxon>Dikarya</taxon>
        <taxon>Ascomycota</taxon>
        <taxon>Pezizomycotina</taxon>
        <taxon>Dothideomycetes</taxon>
        <taxon>Dothideomycetidae</taxon>
        <taxon>Mycosphaerellales</taxon>
        <taxon>Mycosphaerellaceae</taxon>
        <taxon>Zasmidium</taxon>
    </lineage>
</organism>
<dbReference type="InterPro" id="IPR002347">
    <property type="entry name" value="SDR_fam"/>
</dbReference>
<dbReference type="Pfam" id="PF00106">
    <property type="entry name" value="adh_short"/>
    <property type="match status" value="1"/>
</dbReference>
<dbReference type="EMBL" id="ML993644">
    <property type="protein sequence ID" value="KAF2158998.1"/>
    <property type="molecule type" value="Genomic_DNA"/>
</dbReference>
<dbReference type="PRINTS" id="PR00081">
    <property type="entry name" value="GDHRDH"/>
</dbReference>
<dbReference type="Proteomes" id="UP000799537">
    <property type="component" value="Unassembled WGS sequence"/>
</dbReference>
<dbReference type="PANTHER" id="PTHR42901:SF1">
    <property type="entry name" value="ALCOHOL DEHYDROGENASE"/>
    <property type="match status" value="1"/>
</dbReference>
<dbReference type="CDD" id="cd05233">
    <property type="entry name" value="SDR_c"/>
    <property type="match status" value="1"/>
</dbReference>
<dbReference type="GO" id="GO:0016491">
    <property type="term" value="F:oxidoreductase activity"/>
    <property type="evidence" value="ECO:0007669"/>
    <property type="project" value="UniProtKB-KW"/>
</dbReference>
<gene>
    <name evidence="3" type="ORF">M409DRAFT_38018</name>
</gene>
<comment type="similarity">
    <text evidence="1">Belongs to the short-chain dehydrogenases/reductases (SDR) family.</text>
</comment>
<evidence type="ECO:0008006" key="5">
    <source>
        <dbReference type="Google" id="ProtNLM"/>
    </source>
</evidence>
<protein>
    <recommendedName>
        <fullName evidence="5">NAD(P)-binding protein</fullName>
    </recommendedName>
</protein>